<organism evidence="1 2">
    <name type="scientific">Oidiodendron maius (strain Zn)</name>
    <dbReference type="NCBI Taxonomy" id="913774"/>
    <lineage>
        <taxon>Eukaryota</taxon>
        <taxon>Fungi</taxon>
        <taxon>Dikarya</taxon>
        <taxon>Ascomycota</taxon>
        <taxon>Pezizomycotina</taxon>
        <taxon>Leotiomycetes</taxon>
        <taxon>Leotiomycetes incertae sedis</taxon>
        <taxon>Myxotrichaceae</taxon>
        <taxon>Oidiodendron</taxon>
    </lineage>
</organism>
<dbReference type="OrthoDB" id="8300214at2759"/>
<dbReference type="PANTHER" id="PTHR43667">
    <property type="entry name" value="CYCLOPROPANE-FATTY-ACYL-PHOSPHOLIPID SYNTHASE"/>
    <property type="match status" value="1"/>
</dbReference>
<dbReference type="Proteomes" id="UP000054321">
    <property type="component" value="Unassembled WGS sequence"/>
</dbReference>
<proteinExistence type="predicted"/>
<evidence type="ECO:0008006" key="3">
    <source>
        <dbReference type="Google" id="ProtNLM"/>
    </source>
</evidence>
<dbReference type="AlphaFoldDB" id="A0A0C3GX32"/>
<dbReference type="CDD" id="cd02440">
    <property type="entry name" value="AdoMet_MTases"/>
    <property type="match status" value="1"/>
</dbReference>
<dbReference type="Gene3D" id="3.40.50.150">
    <property type="entry name" value="Vaccinia Virus protein VP39"/>
    <property type="match status" value="1"/>
</dbReference>
<gene>
    <name evidence="1" type="ORF">OIDMADRAFT_165267</name>
</gene>
<reference evidence="2" key="2">
    <citation type="submission" date="2015-01" db="EMBL/GenBank/DDBJ databases">
        <title>Evolutionary Origins and Diversification of the Mycorrhizal Mutualists.</title>
        <authorList>
            <consortium name="DOE Joint Genome Institute"/>
            <consortium name="Mycorrhizal Genomics Consortium"/>
            <person name="Kohler A."/>
            <person name="Kuo A."/>
            <person name="Nagy L.G."/>
            <person name="Floudas D."/>
            <person name="Copeland A."/>
            <person name="Barry K.W."/>
            <person name="Cichocki N."/>
            <person name="Veneault-Fourrey C."/>
            <person name="LaButti K."/>
            <person name="Lindquist E.A."/>
            <person name="Lipzen A."/>
            <person name="Lundell T."/>
            <person name="Morin E."/>
            <person name="Murat C."/>
            <person name="Riley R."/>
            <person name="Ohm R."/>
            <person name="Sun H."/>
            <person name="Tunlid A."/>
            <person name="Henrissat B."/>
            <person name="Grigoriev I.V."/>
            <person name="Hibbett D.S."/>
            <person name="Martin F."/>
        </authorList>
    </citation>
    <scope>NUCLEOTIDE SEQUENCE [LARGE SCALE GENOMIC DNA]</scope>
    <source>
        <strain evidence="2">Zn</strain>
    </source>
</reference>
<evidence type="ECO:0000313" key="1">
    <source>
        <dbReference type="EMBL" id="KIN00606.1"/>
    </source>
</evidence>
<accession>A0A0C3GX32</accession>
<dbReference type="InterPro" id="IPR050723">
    <property type="entry name" value="CFA/CMAS"/>
</dbReference>
<protein>
    <recommendedName>
        <fullName evidence="3">Polyketide synthase methyltransferase domain-containing protein</fullName>
    </recommendedName>
</protein>
<keyword evidence="2" id="KW-1185">Reference proteome</keyword>
<dbReference type="InParanoid" id="A0A0C3GX32"/>
<dbReference type="InterPro" id="IPR029063">
    <property type="entry name" value="SAM-dependent_MTases_sf"/>
</dbReference>
<dbReference type="EMBL" id="KN832877">
    <property type="protein sequence ID" value="KIN00606.1"/>
    <property type="molecule type" value="Genomic_DNA"/>
</dbReference>
<reference evidence="1 2" key="1">
    <citation type="submission" date="2014-04" db="EMBL/GenBank/DDBJ databases">
        <authorList>
            <consortium name="DOE Joint Genome Institute"/>
            <person name="Kuo A."/>
            <person name="Martino E."/>
            <person name="Perotto S."/>
            <person name="Kohler A."/>
            <person name="Nagy L.G."/>
            <person name="Floudas D."/>
            <person name="Copeland A."/>
            <person name="Barry K.W."/>
            <person name="Cichocki N."/>
            <person name="Veneault-Fourrey C."/>
            <person name="LaButti K."/>
            <person name="Lindquist E.A."/>
            <person name="Lipzen A."/>
            <person name="Lundell T."/>
            <person name="Morin E."/>
            <person name="Murat C."/>
            <person name="Sun H."/>
            <person name="Tunlid A."/>
            <person name="Henrissat B."/>
            <person name="Grigoriev I.V."/>
            <person name="Hibbett D.S."/>
            <person name="Martin F."/>
            <person name="Nordberg H.P."/>
            <person name="Cantor M.N."/>
            <person name="Hua S.X."/>
        </authorList>
    </citation>
    <scope>NUCLEOTIDE SEQUENCE [LARGE SCALE GENOMIC DNA]</scope>
    <source>
        <strain evidence="1 2">Zn</strain>
    </source>
</reference>
<name>A0A0C3GX32_OIDMZ</name>
<dbReference type="PANTHER" id="PTHR43667:SF2">
    <property type="entry name" value="FATTY ACID C-METHYL TRANSFERASE"/>
    <property type="match status" value="1"/>
</dbReference>
<dbReference type="SUPFAM" id="SSF53335">
    <property type="entry name" value="S-adenosyl-L-methionine-dependent methyltransferases"/>
    <property type="match status" value="1"/>
</dbReference>
<evidence type="ECO:0000313" key="2">
    <source>
        <dbReference type="Proteomes" id="UP000054321"/>
    </source>
</evidence>
<dbReference type="HOGENOM" id="CLU_026434_0_0_1"/>
<dbReference type="STRING" id="913774.A0A0C3GX32"/>
<sequence length="442" mass="49697">MISSLLPAGISNALNSYMQNLFFSVLKSIQVGRLEIELRYPSSPKRVVSFGDSSPTAQPVAHLIVTDPSIWWQLCGNMDVAMGEGYMLEQVECDDLVSLFTIYIRNRELLGSGYTFFQLIPKLRRIIAPPTNTVTAALGNASAHYDTSNELFQAFLSPDMNYSSAIWAADIENEALETAQLRKVHNIITKAGIQSSHHVLDIGCGWGCLAMEAVKLTGCRVTGLTLSIEQKALAEKRIKDAGLSEKIEILLCDYRKAPTPPGGYDRIVSVEMIEHVGKAHMSVFFKEIDKRLNKEHGLMVIQGITATNMIDESRPDIPNFIDTYIFPGGYLPTTQIILDSIYSGSRGKLEIRTVHSIGPHYAKTLATWRKNFQTNWETDIKPMILQKRMADEEKREGEPPSAERQKRLEWEAGVLKRKWEVRLKLIHFHLCPGTWHSFADCV</sequence>
<dbReference type="Pfam" id="PF02353">
    <property type="entry name" value="CMAS"/>
    <property type="match status" value="1"/>
</dbReference>